<feature type="compositionally biased region" description="Low complexity" evidence="1">
    <location>
        <begin position="61"/>
        <end position="78"/>
    </location>
</feature>
<proteinExistence type="predicted"/>
<dbReference type="Proteomes" id="UP000287651">
    <property type="component" value="Unassembled WGS sequence"/>
</dbReference>
<name>A0A426XRV6_ENSVE</name>
<protein>
    <submittedName>
        <fullName evidence="2">Uncharacterized protein</fullName>
    </submittedName>
</protein>
<feature type="region of interest" description="Disordered" evidence="1">
    <location>
        <begin position="58"/>
        <end position="78"/>
    </location>
</feature>
<comment type="caution">
    <text evidence="2">The sequence shown here is derived from an EMBL/GenBank/DDBJ whole genome shotgun (WGS) entry which is preliminary data.</text>
</comment>
<evidence type="ECO:0000256" key="1">
    <source>
        <dbReference type="SAM" id="MobiDB-lite"/>
    </source>
</evidence>
<evidence type="ECO:0000313" key="2">
    <source>
        <dbReference type="EMBL" id="RRT42273.1"/>
    </source>
</evidence>
<sequence length="78" mass="8378">MHFCYVFRSEHNEESGWVAIARPSARTIGHGQALYRDDRPWPSPYKGGRKWPGLTAASSQGMALAHGQAAGATPAASP</sequence>
<dbReference type="AlphaFoldDB" id="A0A426XRV6"/>
<dbReference type="EMBL" id="AMZH03017961">
    <property type="protein sequence ID" value="RRT42273.1"/>
    <property type="molecule type" value="Genomic_DNA"/>
</dbReference>
<gene>
    <name evidence="2" type="ORF">B296_00034720</name>
</gene>
<accession>A0A426XRV6</accession>
<reference evidence="2 3" key="1">
    <citation type="journal article" date="2014" name="Agronomy (Basel)">
        <title>A Draft Genome Sequence for Ensete ventricosum, the Drought-Tolerant Tree Against Hunger.</title>
        <authorList>
            <person name="Harrison J."/>
            <person name="Moore K.A."/>
            <person name="Paszkiewicz K."/>
            <person name="Jones T."/>
            <person name="Grant M."/>
            <person name="Ambacheew D."/>
            <person name="Muzemil S."/>
            <person name="Studholme D.J."/>
        </authorList>
    </citation>
    <scope>NUCLEOTIDE SEQUENCE [LARGE SCALE GENOMIC DNA]</scope>
</reference>
<organism evidence="2 3">
    <name type="scientific">Ensete ventricosum</name>
    <name type="common">Abyssinian banana</name>
    <name type="synonym">Musa ensete</name>
    <dbReference type="NCBI Taxonomy" id="4639"/>
    <lineage>
        <taxon>Eukaryota</taxon>
        <taxon>Viridiplantae</taxon>
        <taxon>Streptophyta</taxon>
        <taxon>Embryophyta</taxon>
        <taxon>Tracheophyta</taxon>
        <taxon>Spermatophyta</taxon>
        <taxon>Magnoliopsida</taxon>
        <taxon>Liliopsida</taxon>
        <taxon>Zingiberales</taxon>
        <taxon>Musaceae</taxon>
        <taxon>Ensete</taxon>
    </lineage>
</organism>
<feature type="region of interest" description="Disordered" evidence="1">
    <location>
        <begin position="31"/>
        <end position="50"/>
    </location>
</feature>
<evidence type="ECO:0000313" key="3">
    <source>
        <dbReference type="Proteomes" id="UP000287651"/>
    </source>
</evidence>